<accession>A0A0S4JBI1</accession>
<reference evidence="2" key="1">
    <citation type="submission" date="2015-09" db="EMBL/GenBank/DDBJ databases">
        <authorList>
            <consortium name="Pathogen Informatics"/>
        </authorList>
    </citation>
    <scope>NUCLEOTIDE SEQUENCE [LARGE SCALE GENOMIC DNA]</scope>
    <source>
        <strain evidence="2">Lake Konstanz</strain>
    </source>
</reference>
<dbReference type="VEuPathDB" id="TriTrypDB:BSAL_93565"/>
<proteinExistence type="predicted"/>
<feature type="non-terminal residue" evidence="1">
    <location>
        <position position="90"/>
    </location>
</feature>
<evidence type="ECO:0000313" key="2">
    <source>
        <dbReference type="Proteomes" id="UP000051952"/>
    </source>
</evidence>
<name>A0A0S4JBI1_BODSA</name>
<dbReference type="Proteomes" id="UP000051952">
    <property type="component" value="Unassembled WGS sequence"/>
</dbReference>
<dbReference type="EMBL" id="CYKH01001324">
    <property type="protein sequence ID" value="CUG86522.1"/>
    <property type="molecule type" value="Genomic_DNA"/>
</dbReference>
<keyword evidence="2" id="KW-1185">Reference proteome</keyword>
<gene>
    <name evidence="1" type="ORF">BSAL_93565</name>
</gene>
<sequence>MSAFASRCTPGAQLISATRTHLPDARQAVVRNAVVSTLTATIVYSSVLGGGALARGAVASLQRSVTVLRLAAVCDTSSDSPDDTGPMFSG</sequence>
<protein>
    <submittedName>
        <fullName evidence="1">Uncharacterized protein</fullName>
    </submittedName>
</protein>
<evidence type="ECO:0000313" key="1">
    <source>
        <dbReference type="EMBL" id="CUG86522.1"/>
    </source>
</evidence>
<dbReference type="AlphaFoldDB" id="A0A0S4JBI1"/>
<organism evidence="1 2">
    <name type="scientific">Bodo saltans</name>
    <name type="common">Flagellated protozoan</name>
    <dbReference type="NCBI Taxonomy" id="75058"/>
    <lineage>
        <taxon>Eukaryota</taxon>
        <taxon>Discoba</taxon>
        <taxon>Euglenozoa</taxon>
        <taxon>Kinetoplastea</taxon>
        <taxon>Metakinetoplastina</taxon>
        <taxon>Eubodonida</taxon>
        <taxon>Bodonidae</taxon>
        <taxon>Bodo</taxon>
    </lineage>
</organism>